<evidence type="ECO:0000313" key="2">
    <source>
        <dbReference type="EMBL" id="VUX45167.1"/>
    </source>
</evidence>
<evidence type="ECO:0000259" key="1">
    <source>
        <dbReference type="SMART" id="SM00953"/>
    </source>
</evidence>
<dbReference type="SMART" id="SM00953">
    <property type="entry name" value="RES"/>
    <property type="match status" value="1"/>
</dbReference>
<accession>A0A564WA72</accession>
<protein>
    <recommendedName>
        <fullName evidence="1">RES domain-containing protein</fullName>
    </recommendedName>
</protein>
<name>A0A564WA72_9PROT</name>
<feature type="domain" description="RES" evidence="1">
    <location>
        <begin position="83"/>
        <end position="210"/>
    </location>
</feature>
<dbReference type="AlphaFoldDB" id="A0A564WA72"/>
<proteinExistence type="predicted"/>
<comment type="caution">
    <text evidence="2">The sequence shown here is derived from an EMBL/GenBank/DDBJ whole genome shotgun (WGS) entry which is preliminary data.</text>
</comment>
<dbReference type="Pfam" id="PF08808">
    <property type="entry name" value="RES"/>
    <property type="match status" value="1"/>
</dbReference>
<reference evidence="2" key="1">
    <citation type="submission" date="2018-11" db="EMBL/GenBank/DDBJ databases">
        <authorList>
            <person name="Onetto C."/>
        </authorList>
    </citation>
    <scope>NUCLEOTIDE SEQUENCE [LARGE SCALE GENOMIC DNA]</scope>
</reference>
<dbReference type="InterPro" id="IPR014914">
    <property type="entry name" value="RES_dom"/>
</dbReference>
<sequence>MTAPLPVSLIRQFDTHRLIPSKYSDNSDSVLTRIADDDAHLKDIFDLDHATNDRVLAEHDRRPGIGLGELVFGVPCYRIVNAAFCHAHPFGSRFNGPDRGAWYGGFSVQTSIAEVAFHKRIELAEVSWSKPVSMTYDDYLADFTGIFHDLRGAVAFAAYLDPDSYIESQRLAQQLLDGGSVGIVYPSVRHSNGTCIVCFRPAVVGNVRKSETFRFVFADAAEPTVVPV</sequence>
<dbReference type="Proteomes" id="UP000326641">
    <property type="component" value="Unassembled WGS sequence"/>
</dbReference>
<organism evidence="2 3">
    <name type="scientific">Candidatus Defluviicoccus seviourii</name>
    <dbReference type="NCBI Taxonomy" id="2565273"/>
    <lineage>
        <taxon>Bacteria</taxon>
        <taxon>Pseudomonadati</taxon>
        <taxon>Pseudomonadota</taxon>
        <taxon>Alphaproteobacteria</taxon>
        <taxon>Rhodospirillales</taxon>
        <taxon>Rhodospirillaceae</taxon>
        <taxon>Defluviicoccus</taxon>
    </lineage>
</organism>
<gene>
    <name evidence="2" type="ORF">DF3PA_100015</name>
</gene>
<dbReference type="EMBL" id="UXAT02000002">
    <property type="protein sequence ID" value="VUX45167.1"/>
    <property type="molecule type" value="Genomic_DNA"/>
</dbReference>
<evidence type="ECO:0000313" key="3">
    <source>
        <dbReference type="Proteomes" id="UP000326641"/>
    </source>
</evidence>
<keyword evidence="3" id="KW-1185">Reference proteome</keyword>